<feature type="compositionally biased region" description="Basic and acidic residues" evidence="10">
    <location>
        <begin position="173"/>
        <end position="188"/>
    </location>
</feature>
<evidence type="ECO:0000256" key="4">
    <source>
        <dbReference type="ARBA" id="ARBA00022781"/>
    </source>
</evidence>
<evidence type="ECO:0000313" key="11">
    <source>
        <dbReference type="EMBL" id="OCF54462.1"/>
    </source>
</evidence>
<comment type="function">
    <text evidence="9">Subunit of the V1 complex of vacuolar(H+)-ATPase (V-ATPase), a multisubunit enzyme composed of a peripheral complex (V1) that hydrolyzes ATP and a membrane integral complex (V0) that translocates protons. V-ATPase is responsible for acidifying and maintaining the pH of intracellular compartments.</text>
</comment>
<comment type="subunit">
    <text evidence="7">V-ATPase is a heteromultimeric enzyme composed of a peripheral catalytic V1 complex (components A to H) attached to an integral membrane V0 proton pore complex (components: a, c, c', c'', d, e, f and VOA1).</text>
</comment>
<dbReference type="InterPro" id="IPR036906">
    <property type="entry name" value="ATPase_V1_fsu_sf"/>
</dbReference>
<evidence type="ECO:0000256" key="8">
    <source>
        <dbReference type="ARBA" id="ARBA00030311"/>
    </source>
</evidence>
<dbReference type="SUPFAM" id="SSF159468">
    <property type="entry name" value="AtpF-like"/>
    <property type="match status" value="1"/>
</dbReference>
<dbReference type="Proteomes" id="UP000092583">
    <property type="component" value="Unassembled WGS sequence"/>
</dbReference>
<dbReference type="InterPro" id="IPR005772">
    <property type="entry name" value="ATPase_V1-cplx_fsu_euk"/>
</dbReference>
<dbReference type="EMBL" id="KI669470">
    <property type="protein sequence ID" value="OCF54462.1"/>
    <property type="molecule type" value="Genomic_DNA"/>
</dbReference>
<comment type="subcellular location">
    <subcellularLocation>
        <location evidence="6">Vacuole membrane</location>
        <topology evidence="6">Peripheral membrane protein</topology>
        <orientation evidence="6">Cytoplasmic side</orientation>
    </subcellularLocation>
</comment>
<dbReference type="InterPro" id="IPR008218">
    <property type="entry name" value="ATPase_V1-cplx_f_g_su"/>
</dbReference>
<keyword evidence="4" id="KW-0375">Hydrogen ion transport</keyword>
<evidence type="ECO:0000256" key="6">
    <source>
        <dbReference type="ARBA" id="ARBA00029427"/>
    </source>
</evidence>
<feature type="region of interest" description="Disordered" evidence="10">
    <location>
        <begin position="137"/>
        <end position="188"/>
    </location>
</feature>
<comment type="similarity">
    <text evidence="1">Belongs to the V-ATPase F subunit family.</text>
</comment>
<dbReference type="AlphaFoldDB" id="A0A1B9IG46"/>
<dbReference type="GO" id="GO:0046961">
    <property type="term" value="F:proton-transporting ATPase activity, rotational mechanism"/>
    <property type="evidence" value="ECO:0007669"/>
    <property type="project" value="InterPro"/>
</dbReference>
<dbReference type="GO" id="GO:0033180">
    <property type="term" value="C:proton-transporting V-type ATPase, V1 domain"/>
    <property type="evidence" value="ECO:0007669"/>
    <property type="project" value="InterPro"/>
</dbReference>
<reference evidence="12" key="2">
    <citation type="submission" date="2013-12" db="EMBL/GenBank/DDBJ databases">
        <title>Evolution of pathogenesis and genome organization in the Tremellales.</title>
        <authorList>
            <person name="Cuomo C."/>
            <person name="Litvintseva A."/>
            <person name="Heitman J."/>
            <person name="Chen Y."/>
            <person name="Sun S."/>
            <person name="Springer D."/>
            <person name="Dromer F."/>
            <person name="Young S."/>
            <person name="Zeng Q."/>
            <person name="Chapman S."/>
            <person name="Gujja S."/>
            <person name="Saif S."/>
            <person name="Birren B."/>
        </authorList>
    </citation>
    <scope>NUCLEOTIDE SEQUENCE [LARGE SCALE GENOMIC DNA]</scope>
    <source>
        <strain evidence="12">CBS 10435</strain>
    </source>
</reference>
<gene>
    <name evidence="11" type="ORF">L486_08010</name>
</gene>
<dbReference type="GO" id="GO:0000329">
    <property type="term" value="C:fungal-type vacuole membrane"/>
    <property type="evidence" value="ECO:0007669"/>
    <property type="project" value="TreeGrafter"/>
</dbReference>
<evidence type="ECO:0000256" key="10">
    <source>
        <dbReference type="SAM" id="MobiDB-lite"/>
    </source>
</evidence>
<evidence type="ECO:0000313" key="12">
    <source>
        <dbReference type="Proteomes" id="UP000092583"/>
    </source>
</evidence>
<dbReference type="Pfam" id="PF01990">
    <property type="entry name" value="ATP-synt_F"/>
    <property type="match status" value="1"/>
</dbReference>
<evidence type="ECO:0000256" key="9">
    <source>
        <dbReference type="ARBA" id="ARBA00046254"/>
    </source>
</evidence>
<keyword evidence="12" id="KW-1185">Reference proteome</keyword>
<organism evidence="11 12">
    <name type="scientific">Kwoniella mangroviensis CBS 10435</name>
    <dbReference type="NCBI Taxonomy" id="1331196"/>
    <lineage>
        <taxon>Eukaryota</taxon>
        <taxon>Fungi</taxon>
        <taxon>Dikarya</taxon>
        <taxon>Basidiomycota</taxon>
        <taxon>Agaricomycotina</taxon>
        <taxon>Tremellomycetes</taxon>
        <taxon>Tremellales</taxon>
        <taxon>Cryptococcaceae</taxon>
        <taxon>Kwoniella</taxon>
    </lineage>
</organism>
<dbReference type="STRING" id="1331196.A0A1B9IG46"/>
<protein>
    <recommendedName>
        <fullName evidence="2">V-type proton ATPase subunit F</fullName>
    </recommendedName>
    <alternativeName>
        <fullName evidence="8">Vacuolar proton pump subunit F</fullName>
    </alternativeName>
</protein>
<keyword evidence="5" id="KW-0406">Ion transport</keyword>
<evidence type="ECO:0000256" key="3">
    <source>
        <dbReference type="ARBA" id="ARBA00022448"/>
    </source>
</evidence>
<dbReference type="NCBIfam" id="TIGR01101">
    <property type="entry name" value="V_ATP_synt_F"/>
    <property type="match status" value="1"/>
</dbReference>
<evidence type="ECO:0000256" key="2">
    <source>
        <dbReference type="ARBA" id="ARBA00013430"/>
    </source>
</evidence>
<dbReference type="PANTHER" id="PTHR13861">
    <property type="entry name" value="VACUOLAR ATP SYNTHASE SUBUNIT F"/>
    <property type="match status" value="1"/>
</dbReference>
<evidence type="ECO:0000256" key="5">
    <source>
        <dbReference type="ARBA" id="ARBA00023065"/>
    </source>
</evidence>
<accession>A0A1B9IG46</accession>
<evidence type="ECO:0000256" key="1">
    <source>
        <dbReference type="ARBA" id="ARBA00010148"/>
    </source>
</evidence>
<dbReference type="Gene3D" id="3.40.50.10580">
    <property type="entry name" value="ATPase, V1 complex, subunit F"/>
    <property type="match status" value="1"/>
</dbReference>
<sequence>MAATTSNPKDRNLLAVIGDEDSVTGLLLAGIGHVDQNQKKNFLIVDAKTQTSVIESAFQDFTERKDVAILLINQHIAEKIRPTVDRYQAAFPALLEIPSKEHPYEGRRTVAFNDNEVGRLTFIVRDRMRMRIKGRPSNWKRGHFATPAEPTPPSRHTSTPAMIADQPALTTDPAKDSVLKRVQKLRGD</sequence>
<name>A0A1B9IG46_9TREE</name>
<dbReference type="PANTHER" id="PTHR13861:SF2">
    <property type="entry name" value="V-TYPE PROTON ATPASE SUBUNIT F"/>
    <property type="match status" value="1"/>
</dbReference>
<dbReference type="OrthoDB" id="10261947at2759"/>
<reference evidence="11 12" key="1">
    <citation type="submission" date="2013-07" db="EMBL/GenBank/DDBJ databases">
        <title>The Genome Sequence of Kwoniella mangroviensis CBS10435.</title>
        <authorList>
            <consortium name="The Broad Institute Genome Sequencing Platform"/>
            <person name="Cuomo C."/>
            <person name="Litvintseva A."/>
            <person name="Chen Y."/>
            <person name="Heitman J."/>
            <person name="Sun S."/>
            <person name="Springer D."/>
            <person name="Dromer F."/>
            <person name="Young S.K."/>
            <person name="Zeng Q."/>
            <person name="Gargeya S."/>
            <person name="Fitzgerald M."/>
            <person name="Abouelleil A."/>
            <person name="Alvarado L."/>
            <person name="Berlin A.M."/>
            <person name="Chapman S.B."/>
            <person name="Dewar J."/>
            <person name="Goldberg J."/>
            <person name="Griggs A."/>
            <person name="Gujja S."/>
            <person name="Hansen M."/>
            <person name="Howarth C."/>
            <person name="Imamovic A."/>
            <person name="Larimer J."/>
            <person name="McCowan C."/>
            <person name="Murphy C."/>
            <person name="Pearson M."/>
            <person name="Priest M."/>
            <person name="Roberts A."/>
            <person name="Saif S."/>
            <person name="Shea T."/>
            <person name="Sykes S."/>
            <person name="Wortman J."/>
            <person name="Nusbaum C."/>
            <person name="Birren B."/>
        </authorList>
    </citation>
    <scope>NUCLEOTIDE SEQUENCE [LARGE SCALE GENOMIC DNA]</scope>
    <source>
        <strain evidence="11 12">CBS 10435</strain>
    </source>
</reference>
<proteinExistence type="inferred from homology"/>
<evidence type="ECO:0000256" key="7">
    <source>
        <dbReference type="ARBA" id="ARBA00029477"/>
    </source>
</evidence>
<keyword evidence="3" id="KW-0813">Transport</keyword>